<dbReference type="EMBL" id="KQ964452">
    <property type="protein sequence ID" value="KXN72458.1"/>
    <property type="molecule type" value="Genomic_DNA"/>
</dbReference>
<dbReference type="InterPro" id="IPR011009">
    <property type="entry name" value="Kinase-like_dom_sf"/>
</dbReference>
<dbReference type="PROSITE" id="PS00915">
    <property type="entry name" value="PI3_4_KINASE_1"/>
    <property type="match status" value="1"/>
</dbReference>
<dbReference type="GO" id="GO:0030866">
    <property type="term" value="P:cortical actin cytoskeleton organization"/>
    <property type="evidence" value="ECO:0007669"/>
    <property type="project" value="EnsemblFungi"/>
</dbReference>
<dbReference type="InterPro" id="IPR036940">
    <property type="entry name" value="PI3/4_kinase_cat_sf"/>
</dbReference>
<keyword evidence="4" id="KW-0808">Transferase</keyword>
<dbReference type="PANTHER" id="PTHR10048:SF15">
    <property type="entry name" value="PHOSPHATIDYLINOSITOL 4-KINASE ALPHA"/>
    <property type="match status" value="1"/>
</dbReference>
<dbReference type="GO" id="GO:0005524">
    <property type="term" value="F:ATP binding"/>
    <property type="evidence" value="ECO:0007669"/>
    <property type="project" value="UniProtKB-KW"/>
</dbReference>
<dbReference type="GO" id="GO:0048015">
    <property type="term" value="P:phosphatidylinositol-mediated signaling"/>
    <property type="evidence" value="ECO:0007669"/>
    <property type="project" value="TreeGrafter"/>
</dbReference>
<dbReference type="SUPFAM" id="SSF48371">
    <property type="entry name" value="ARM repeat"/>
    <property type="match status" value="1"/>
</dbReference>
<dbReference type="GO" id="GO:0005886">
    <property type="term" value="C:plasma membrane"/>
    <property type="evidence" value="ECO:0007669"/>
    <property type="project" value="EnsemblFungi"/>
</dbReference>
<evidence type="ECO:0000256" key="2">
    <source>
        <dbReference type="ARBA" id="ARBA00006209"/>
    </source>
</evidence>
<dbReference type="GO" id="GO:0140504">
    <property type="term" value="P:microlipophagy"/>
    <property type="evidence" value="ECO:0007669"/>
    <property type="project" value="EnsemblFungi"/>
</dbReference>
<dbReference type="InterPro" id="IPR018936">
    <property type="entry name" value="PI3/4_kinase_CS"/>
</dbReference>
<reference evidence="10 11" key="1">
    <citation type="journal article" date="2015" name="Genome Biol. Evol.">
        <title>Phylogenomic analyses indicate that early fungi evolved digesting cell walls of algal ancestors of land plants.</title>
        <authorList>
            <person name="Chang Y."/>
            <person name="Wang S."/>
            <person name="Sekimoto S."/>
            <person name="Aerts A.L."/>
            <person name="Choi C."/>
            <person name="Clum A."/>
            <person name="LaButti K.M."/>
            <person name="Lindquist E.A."/>
            <person name="Yee Ngan C."/>
            <person name="Ohm R.A."/>
            <person name="Salamov A.A."/>
            <person name="Grigoriev I.V."/>
            <person name="Spatafora J.W."/>
            <person name="Berbee M.L."/>
        </authorList>
    </citation>
    <scope>NUCLEOTIDE SEQUENCE [LARGE SCALE GENOMIC DNA]</scope>
    <source>
        <strain evidence="10 11">NRRL 28638</strain>
    </source>
</reference>
<dbReference type="InterPro" id="IPR045495">
    <property type="entry name" value="PI4K_N"/>
</dbReference>
<dbReference type="SMART" id="SM00146">
    <property type="entry name" value="PI3Kc"/>
    <property type="match status" value="1"/>
</dbReference>
<dbReference type="Pfam" id="PF00613">
    <property type="entry name" value="PI3Ka"/>
    <property type="match status" value="1"/>
</dbReference>
<evidence type="ECO:0000313" key="10">
    <source>
        <dbReference type="EMBL" id="KXN72458.1"/>
    </source>
</evidence>
<dbReference type="SMART" id="SM00145">
    <property type="entry name" value="PI3Ka"/>
    <property type="match status" value="1"/>
</dbReference>
<dbReference type="GO" id="GO:0004430">
    <property type="term" value="F:1-phosphatidylinositol 4-kinase activity"/>
    <property type="evidence" value="ECO:0007669"/>
    <property type="project" value="UniProtKB-EC"/>
</dbReference>
<evidence type="ECO:0000256" key="6">
    <source>
        <dbReference type="ARBA" id="ARBA00022777"/>
    </source>
</evidence>
<keyword evidence="6" id="KW-0418">Kinase</keyword>
<dbReference type="Gene3D" id="1.25.40.70">
    <property type="entry name" value="Phosphatidylinositol 3-kinase, accessory domain (PIK)"/>
    <property type="match status" value="1"/>
</dbReference>
<evidence type="ECO:0000256" key="3">
    <source>
        <dbReference type="ARBA" id="ARBA00012169"/>
    </source>
</evidence>
<evidence type="ECO:0000259" key="9">
    <source>
        <dbReference type="PROSITE" id="PS51545"/>
    </source>
</evidence>
<keyword evidence="11" id="KW-1185">Reference proteome</keyword>
<dbReference type="InterPro" id="IPR016024">
    <property type="entry name" value="ARM-type_fold"/>
</dbReference>
<dbReference type="Pfam" id="PF00454">
    <property type="entry name" value="PI3_PI4_kinase"/>
    <property type="match status" value="1"/>
</dbReference>
<evidence type="ECO:0000256" key="1">
    <source>
        <dbReference type="ARBA" id="ARBA00001686"/>
    </source>
</evidence>
<organism evidence="10 11">
    <name type="scientific">Conidiobolus coronatus (strain ATCC 28846 / CBS 209.66 / NRRL 28638)</name>
    <name type="common">Delacroixia coronata</name>
    <dbReference type="NCBI Taxonomy" id="796925"/>
    <lineage>
        <taxon>Eukaryota</taxon>
        <taxon>Fungi</taxon>
        <taxon>Fungi incertae sedis</taxon>
        <taxon>Zoopagomycota</taxon>
        <taxon>Entomophthoromycotina</taxon>
        <taxon>Entomophthoromycetes</taxon>
        <taxon>Entomophthorales</taxon>
        <taxon>Ancylistaceae</taxon>
        <taxon>Conidiobolus</taxon>
    </lineage>
</organism>
<proteinExistence type="inferred from homology"/>
<name>A0A137PBS2_CONC2</name>
<dbReference type="GO" id="GO:0046854">
    <property type="term" value="P:phosphatidylinositol phosphate biosynthetic process"/>
    <property type="evidence" value="ECO:0007669"/>
    <property type="project" value="EnsemblFungi"/>
</dbReference>
<evidence type="ECO:0000256" key="5">
    <source>
        <dbReference type="ARBA" id="ARBA00022741"/>
    </source>
</evidence>
<keyword evidence="7" id="KW-0067">ATP-binding</keyword>
<feature type="domain" description="PI3K/PI4K catalytic" evidence="8">
    <location>
        <begin position="1195"/>
        <end position="1459"/>
    </location>
</feature>
<dbReference type="InterPro" id="IPR001263">
    <property type="entry name" value="PI3K_accessory_dom"/>
</dbReference>
<evidence type="ECO:0000256" key="7">
    <source>
        <dbReference type="ARBA" id="ARBA00022840"/>
    </source>
</evidence>
<evidence type="ECO:0000259" key="8">
    <source>
        <dbReference type="PROSITE" id="PS50290"/>
    </source>
</evidence>
<dbReference type="InterPro" id="IPR042236">
    <property type="entry name" value="PI3K_accessory_sf"/>
</dbReference>
<comment type="catalytic activity">
    <reaction evidence="1">
        <text>a 1,2-diacyl-sn-glycero-3-phospho-(1D-myo-inositol) + ATP = a 1,2-diacyl-sn-glycero-3-phospho-(1D-myo-inositol 4-phosphate) + ADP + H(+)</text>
        <dbReference type="Rhea" id="RHEA:19877"/>
        <dbReference type="ChEBI" id="CHEBI:15378"/>
        <dbReference type="ChEBI" id="CHEBI:30616"/>
        <dbReference type="ChEBI" id="CHEBI:57880"/>
        <dbReference type="ChEBI" id="CHEBI:58178"/>
        <dbReference type="ChEBI" id="CHEBI:456216"/>
        <dbReference type="EC" id="2.7.1.67"/>
    </reaction>
</comment>
<dbReference type="GO" id="GO:0000422">
    <property type="term" value="P:autophagy of mitochondrion"/>
    <property type="evidence" value="ECO:0007669"/>
    <property type="project" value="EnsemblFungi"/>
</dbReference>
<dbReference type="Proteomes" id="UP000070444">
    <property type="component" value="Unassembled WGS sequence"/>
</dbReference>
<dbReference type="Pfam" id="PF19274">
    <property type="entry name" value="PI4K_N"/>
    <property type="match status" value="3"/>
</dbReference>
<dbReference type="GO" id="GO:0006995">
    <property type="term" value="P:cellular response to nitrogen starvation"/>
    <property type="evidence" value="ECO:0007669"/>
    <property type="project" value="EnsemblFungi"/>
</dbReference>
<dbReference type="Gene3D" id="1.10.1070.11">
    <property type="entry name" value="Phosphatidylinositol 3-/4-kinase, catalytic domain"/>
    <property type="match status" value="1"/>
</dbReference>
<dbReference type="FunFam" id="1.25.40.70:FF:000011">
    <property type="entry name" value="Phosphatidylinositol 4-kinase alpha"/>
    <property type="match status" value="1"/>
</dbReference>
<keyword evidence="5" id="KW-0547">Nucleotide-binding</keyword>
<dbReference type="GO" id="GO:0005737">
    <property type="term" value="C:cytoplasm"/>
    <property type="evidence" value="ECO:0007669"/>
    <property type="project" value="TreeGrafter"/>
</dbReference>
<evidence type="ECO:0000256" key="4">
    <source>
        <dbReference type="ARBA" id="ARBA00022679"/>
    </source>
</evidence>
<dbReference type="GO" id="GO:0061909">
    <property type="term" value="P:autophagosome-lysosome fusion"/>
    <property type="evidence" value="ECO:0007669"/>
    <property type="project" value="EnsemblFungi"/>
</dbReference>
<dbReference type="PANTHER" id="PTHR10048">
    <property type="entry name" value="PHOSPHATIDYLINOSITOL KINASE"/>
    <property type="match status" value="1"/>
</dbReference>
<dbReference type="PROSITE" id="PS50290">
    <property type="entry name" value="PI3_4_KINASE_3"/>
    <property type="match status" value="1"/>
</dbReference>
<comment type="similarity">
    <text evidence="2">Belongs to the PI3/PI4-kinase family. Type III PI4K subfamily.</text>
</comment>
<protein>
    <recommendedName>
        <fullName evidence="3">1-phosphatidylinositol 4-kinase</fullName>
        <ecNumber evidence="3">2.7.1.67</ecNumber>
    </recommendedName>
</protein>
<dbReference type="OrthoDB" id="10264149at2759"/>
<dbReference type="EC" id="2.7.1.67" evidence="3"/>
<dbReference type="GO" id="GO:0060237">
    <property type="term" value="P:regulation of fungal-type cell wall organization"/>
    <property type="evidence" value="ECO:0007669"/>
    <property type="project" value="EnsemblFungi"/>
</dbReference>
<dbReference type="SUPFAM" id="SSF56112">
    <property type="entry name" value="Protein kinase-like (PK-like)"/>
    <property type="match status" value="1"/>
</dbReference>
<evidence type="ECO:0000313" key="11">
    <source>
        <dbReference type="Proteomes" id="UP000070444"/>
    </source>
</evidence>
<dbReference type="FunFam" id="3.30.1010.10:FF:000014">
    <property type="entry name" value="Phosphatidylinositol 4-kinase STT4"/>
    <property type="match status" value="1"/>
</dbReference>
<dbReference type="OMA" id="TIEVWQS"/>
<gene>
    <name evidence="10" type="ORF">CONCODRAFT_36882</name>
</gene>
<dbReference type="FunFam" id="1.10.1070.11:FF:000012">
    <property type="entry name" value="Phosphatidylinositol 4-kinase alpha 1"/>
    <property type="match status" value="1"/>
</dbReference>
<dbReference type="CDD" id="cd05167">
    <property type="entry name" value="PI4Kc_III_alpha"/>
    <property type="match status" value="1"/>
</dbReference>
<dbReference type="PROSITE" id="PS51545">
    <property type="entry name" value="PIK_HELICAL"/>
    <property type="match status" value="1"/>
</dbReference>
<dbReference type="PROSITE" id="PS00916">
    <property type="entry name" value="PI3_4_KINASE_2"/>
    <property type="match status" value="1"/>
</dbReference>
<sequence length="1475" mass="169681">MLSLNFTNQNNSQNNDSIIVENILAAMAKIGLISTNPDVTKLSITMLCQKINRVSPNLTGFILERLSQLLLKAPESSYKEILEVFSLLSQKEGNPEGKNLMSAILKSFYSISYQIHDYPEKIPSFLKFMLSLANDKGVAIHKNLKEKRKGVQMTGISGELGILLPVIGNITKLQEFQPHLEADEDLKSQYRNLWFYCVIFDFVSETSWVKEWKNSMIDIASKTPLLVPESSGNYLEVEIEYNTVLRLGADESEVSKFKHQLTEILPTRTTEIRSLTYAQTIFLLAVYHIETMRASTGNFSFILNYFTNQCVIKSKLLVLIESIAEQVFTNYVQSCQRRPAGYSVDQILYPQLKQLLINSCHRVQKMHSMSLKCAKSLLETFPQLLLHSPTLFVTLELCQLLWASCEAEFHDEYCPIFEFRSDLTGIQIELPDSYEYRQALYSKFLENVRKWLLTIKTLSPLDTDHYLQSYLFETERTGSDTNSHVGRSLAMEYCKMPMDQSELSEVKMNTNIRLPDYTSKLTEMLLAKSYHLGKVTNIKNQIKHSRDSSTDYITKLHSNLKEIYELTQHHKHVAPAAIKDILYEAASWQVSHSEPYYTLLKYLVWIPVYAFTSESMKTGVAVWTWISTQRPDLSVRLMTEMEFAWDWSIEHHKGLFSSRFEIKSPFVQKMSYTPTDPQAKLQSYRVISNALKPHSIWTQFLTSRFHAFKHSNPDLVHLLTRLLLKTFNNSRLMSSHPLVRENRFRLLHLGLQLLQKNHMDPIYEYLFRKALYSCAFEWFSSTPQWSSSGNKQQCISEFVMLVKFNQALESDKEALSLGNQSHPIMELSNYSNSSLRNTLPLVSNPKMDKTILDQTREDAILLFQRSRRLLQLLTENEIAHLHTLNNPCPDHGQLFKMEYIGYLEKTMTEDSWKNMTRFAWSLDPKLALNFLSRFKSNSIETELISLVGAYPIQSTQHPEALTLFLHSRSSAAAADEGLGYRWLMYWAPVPPISATSYLLSPIISNTYVLQYCMRTLHHFPVEEVFFYVPQIVQALRYDSKLGYAEKFILDAARVSQLFAHQIIWNMKANFYRNEETLEEDNLKPTLENVIEKIVNNLSGGDKEFYEREFAFFNEVTDISGKLKPYIKKSKPEKKAKIDEEMAKIKVDVGVYLPSNPEGEVIGIDYKSGRPLQSHAKAPFMATFHIRKPIETTIINEDPRTPVSEGHVPAPLYQEGMLSAIFKVGDDCRQDLLALQLIAIFKNIFANVGLDLYLFPYRIVATAPGCGVIDVIPNSISRDQLGREKVNNLNNYFLAKYGGEDSIEYQKVRNCFIQSLAAYSVVSYLIQIKDRHNGNIMIDDNGHIIHIDFGFILEISPGGINFESSPFKLTTEMIQVMGGAQSSQAYKWFAELCVKAYLACRPYAEEIIQTVQMMLDSGLPCFKGENTLKNLRWRFQLDKSERSAADFMIARIRESYENKRTVWYDSFQKATNGIPY</sequence>
<accession>A0A137PBS2</accession>
<feature type="domain" description="PIK helical" evidence="9">
    <location>
        <begin position="902"/>
        <end position="1092"/>
    </location>
</feature>
<dbReference type="STRING" id="796925.A0A137PBS2"/>
<dbReference type="InterPro" id="IPR000403">
    <property type="entry name" value="PI3/4_kinase_cat_dom"/>
</dbReference>
<dbReference type="Gene3D" id="3.30.1010.10">
    <property type="entry name" value="Phosphatidylinositol 3-kinase Catalytic Subunit, Chain A, domain 4"/>
    <property type="match status" value="1"/>
</dbReference>
<dbReference type="InterPro" id="IPR015433">
    <property type="entry name" value="PI3/4_kinase"/>
</dbReference>